<dbReference type="AlphaFoldDB" id="A0A6C0KCT1"/>
<sequence length="334" mass="36837">MQVVLQFILSMLYEYSAGLSWAVLSYPSADPQTSCLNVASPSLSSEYWISTFRPYDRPVFVGVFPAWAEYSSLSAYDSQGEPIPGTTVSSAQTTGGTIDLMAGVANVSAFELPYAVIHRVYRPPNRTQCLRDSEKFEVRLGGVAQPLASETQARDSGKELEPQLQKALGKIHPDIRPDTPFYKPSTRDFPGLFPNADATYLVSSPSRQTAGMRIEGCRPDAAPWIKYLGFMTTDLYTTATDASMEVYGCYTVFAMTLGEDPASYGYDAANASQHLITWNADVFPTLVMRIVDVSCSLGACKYDLNQSHYVPWWECEAILGDVYPTTIFLDTTLN</sequence>
<dbReference type="EMBL" id="MN740841">
    <property type="protein sequence ID" value="QHU14537.1"/>
    <property type="molecule type" value="Genomic_DNA"/>
</dbReference>
<evidence type="ECO:0000313" key="1">
    <source>
        <dbReference type="EMBL" id="QHU14537.1"/>
    </source>
</evidence>
<organism evidence="1">
    <name type="scientific">viral metagenome</name>
    <dbReference type="NCBI Taxonomy" id="1070528"/>
    <lineage>
        <taxon>unclassified sequences</taxon>
        <taxon>metagenomes</taxon>
        <taxon>organismal metagenomes</taxon>
    </lineage>
</organism>
<protein>
    <submittedName>
        <fullName evidence="1">Uncharacterized protein</fullName>
    </submittedName>
</protein>
<accession>A0A6C0KCT1</accession>
<reference evidence="1" key="1">
    <citation type="journal article" date="2020" name="Nature">
        <title>Giant virus diversity and host interactions through global metagenomics.</title>
        <authorList>
            <person name="Schulz F."/>
            <person name="Roux S."/>
            <person name="Paez-Espino D."/>
            <person name="Jungbluth S."/>
            <person name="Walsh D.A."/>
            <person name="Denef V.J."/>
            <person name="McMahon K.D."/>
            <person name="Konstantinidis K.T."/>
            <person name="Eloe-Fadrosh E.A."/>
            <person name="Kyrpides N.C."/>
            <person name="Woyke T."/>
        </authorList>
    </citation>
    <scope>NUCLEOTIDE SEQUENCE</scope>
    <source>
        <strain evidence="1">GVMAG-S-1102113-118</strain>
    </source>
</reference>
<name>A0A6C0KCT1_9ZZZZ</name>
<proteinExistence type="predicted"/>